<dbReference type="NCBIfam" id="TIGR03244">
    <property type="entry name" value="arg_catab_AstA"/>
    <property type="match status" value="1"/>
</dbReference>
<dbReference type="InterPro" id="IPR017650">
    <property type="entry name" value="Arginine_N-succinylTrfase"/>
</dbReference>
<name>A0ABU3VV02_9GAMM</name>
<dbReference type="SUPFAM" id="SSF55729">
    <property type="entry name" value="Acyl-CoA N-acyltransferases (Nat)"/>
    <property type="match status" value="1"/>
</dbReference>
<evidence type="ECO:0000256" key="1">
    <source>
        <dbReference type="ARBA" id="ARBA00022503"/>
    </source>
</evidence>
<keyword evidence="2 6" id="KW-0808">Transferase</keyword>
<keyword evidence="1" id="KW-0056">Arginine metabolism</keyword>
<dbReference type="PANTHER" id="PTHR30420:SF1">
    <property type="entry name" value="ARGININE N-SUCCINYLTRANSFERASE"/>
    <property type="match status" value="1"/>
</dbReference>
<dbReference type="PANTHER" id="PTHR30420">
    <property type="entry name" value="N-SUCCINYLARGININE DIHYDROLASE"/>
    <property type="match status" value="1"/>
</dbReference>
<evidence type="ECO:0000256" key="2">
    <source>
        <dbReference type="ARBA" id="ARBA00022679"/>
    </source>
</evidence>
<organism evidence="6 7">
    <name type="scientific">Marinobacter xestospongiae</name>
    <dbReference type="NCBI Taxonomy" id="994319"/>
    <lineage>
        <taxon>Bacteria</taxon>
        <taxon>Pseudomonadati</taxon>
        <taxon>Pseudomonadota</taxon>
        <taxon>Gammaproteobacteria</taxon>
        <taxon>Pseudomonadales</taxon>
        <taxon>Marinobacteraceae</taxon>
        <taxon>Marinobacter</taxon>
    </lineage>
</organism>
<dbReference type="EC" id="2.3.1.109" evidence="4"/>
<keyword evidence="7" id="KW-1185">Reference proteome</keyword>
<gene>
    <name evidence="6" type="primary">astA</name>
    <name evidence="6" type="ORF">RYS15_05335</name>
</gene>
<keyword evidence="3 6" id="KW-0012">Acyltransferase</keyword>
<evidence type="ECO:0000256" key="3">
    <source>
        <dbReference type="ARBA" id="ARBA00023315"/>
    </source>
</evidence>
<sequence length="385" mass="43100">MIIRPVAHHDLDALQQIAVESGPGFTSLIDDRTFLRDKIQHSIDSFARRVYEPGQESYLFVLEDEDSGELMGTTGIEASVGLSSPLYHYHKSRVVHHSSELDLFNSVEVLNMCNHYTGCTEICTLYLRPRFRRANAGKLLSRVRFLFMAQHPQRFADTVIAEMRGISDDNGESPFWNWLRVHFVNLDFATVTHLSGAGNKRFIAELMPKYPLYTNLLSDSARDVIGQVHPGTRPALAMLEREGFRHKDYVDLFDAGPTVEAERSQIRSIAQSRQCRIQVLDADTAVLDPGPVCGEGEPLLLANTATDGFRATITDQARYLPEHQLLQIPADLAAQLNLEGGAIARFLPLNASSGEHQATEHWSSPSATRFSSLNRSNTEEFRHAL</sequence>
<protein>
    <recommendedName>
        <fullName evidence="4">Arginine N-succinyltransferase</fullName>
        <ecNumber evidence="4">2.3.1.109</ecNumber>
    </recommendedName>
</protein>
<dbReference type="NCBIfam" id="TIGR03243">
    <property type="entry name" value="arg_catab_AOST"/>
    <property type="match status" value="1"/>
</dbReference>
<dbReference type="InterPro" id="IPR016181">
    <property type="entry name" value="Acyl_CoA_acyltransferase"/>
</dbReference>
<evidence type="ECO:0000256" key="4">
    <source>
        <dbReference type="NCBIfam" id="TIGR03244"/>
    </source>
</evidence>
<accession>A0ABU3VV02</accession>
<dbReference type="Pfam" id="PF04958">
    <property type="entry name" value="AstA"/>
    <property type="match status" value="1"/>
</dbReference>
<dbReference type="GO" id="GO:0008791">
    <property type="term" value="F:arginine N-succinyltransferase activity"/>
    <property type="evidence" value="ECO:0007669"/>
    <property type="project" value="UniProtKB-EC"/>
</dbReference>
<proteinExistence type="predicted"/>
<evidence type="ECO:0000313" key="6">
    <source>
        <dbReference type="EMBL" id="MDV2078094.1"/>
    </source>
</evidence>
<comment type="caution">
    <text evidence="6">The sequence shown here is derived from an EMBL/GenBank/DDBJ whole genome shotgun (WGS) entry which is preliminary data.</text>
</comment>
<feature type="compositionally biased region" description="Polar residues" evidence="5">
    <location>
        <begin position="357"/>
        <end position="376"/>
    </location>
</feature>
<reference evidence="6 7" key="1">
    <citation type="submission" date="2023-10" db="EMBL/GenBank/DDBJ databases">
        <title>Characteristics and mechanism of a salt-tolerant marine origin heterotrophic nitrifying- aerobic denitrifying bacteria Marinobacter xestospongiae HN1.</title>
        <authorList>
            <person name="Qi R."/>
        </authorList>
    </citation>
    <scope>NUCLEOTIDE SEQUENCE [LARGE SCALE GENOMIC DNA]</scope>
    <source>
        <strain evidence="6 7">HN1</strain>
    </source>
</reference>
<dbReference type="Proteomes" id="UP001269819">
    <property type="component" value="Unassembled WGS sequence"/>
</dbReference>
<dbReference type="Gene3D" id="3.40.630.30">
    <property type="match status" value="1"/>
</dbReference>
<evidence type="ECO:0000256" key="5">
    <source>
        <dbReference type="SAM" id="MobiDB-lite"/>
    </source>
</evidence>
<dbReference type="EMBL" id="JAWIIJ010000003">
    <property type="protein sequence ID" value="MDV2078094.1"/>
    <property type="molecule type" value="Genomic_DNA"/>
</dbReference>
<feature type="region of interest" description="Disordered" evidence="5">
    <location>
        <begin position="357"/>
        <end position="385"/>
    </location>
</feature>
<evidence type="ECO:0000313" key="7">
    <source>
        <dbReference type="Proteomes" id="UP001269819"/>
    </source>
</evidence>
<dbReference type="RefSeq" id="WP_316972938.1">
    <property type="nucleotide sequence ID" value="NZ_JAWIIJ010000003.1"/>
</dbReference>
<dbReference type="InterPro" id="IPR007041">
    <property type="entry name" value="Arg_succinylTrfase_AstA/AruG"/>
</dbReference>